<name>A0A819TG76_9BILA</name>
<gene>
    <name evidence="1" type="ORF">OKA104_LOCUS33621</name>
</gene>
<dbReference type="AlphaFoldDB" id="A0A819TG76"/>
<feature type="non-terminal residue" evidence="1">
    <location>
        <position position="16"/>
    </location>
</feature>
<evidence type="ECO:0000313" key="2">
    <source>
        <dbReference type="Proteomes" id="UP000663881"/>
    </source>
</evidence>
<comment type="caution">
    <text evidence="1">The sequence shown here is derived from an EMBL/GenBank/DDBJ whole genome shotgun (WGS) entry which is preliminary data.</text>
</comment>
<accession>A0A819TG76</accession>
<dbReference type="Proteomes" id="UP000663881">
    <property type="component" value="Unassembled WGS sequence"/>
</dbReference>
<dbReference type="EMBL" id="CAJOAY010004324">
    <property type="protein sequence ID" value="CAF4065031.1"/>
    <property type="molecule type" value="Genomic_DNA"/>
</dbReference>
<evidence type="ECO:0000313" key="1">
    <source>
        <dbReference type="EMBL" id="CAF4065031.1"/>
    </source>
</evidence>
<protein>
    <submittedName>
        <fullName evidence="1">Uncharacterized protein</fullName>
    </submittedName>
</protein>
<sequence>MLVYLRFFAVDCRLPP</sequence>
<reference evidence="1" key="1">
    <citation type="submission" date="2021-02" db="EMBL/GenBank/DDBJ databases">
        <authorList>
            <person name="Nowell W R."/>
        </authorList>
    </citation>
    <scope>NUCLEOTIDE SEQUENCE</scope>
</reference>
<proteinExistence type="predicted"/>
<organism evidence="1 2">
    <name type="scientific">Adineta steineri</name>
    <dbReference type="NCBI Taxonomy" id="433720"/>
    <lineage>
        <taxon>Eukaryota</taxon>
        <taxon>Metazoa</taxon>
        <taxon>Spiralia</taxon>
        <taxon>Gnathifera</taxon>
        <taxon>Rotifera</taxon>
        <taxon>Eurotatoria</taxon>
        <taxon>Bdelloidea</taxon>
        <taxon>Adinetida</taxon>
        <taxon>Adinetidae</taxon>
        <taxon>Adineta</taxon>
    </lineage>
</organism>